<comment type="caution">
    <text evidence="3">The sequence shown here is derived from an EMBL/GenBank/DDBJ whole genome shotgun (WGS) entry which is preliminary data.</text>
</comment>
<sequence length="156" mass="17007">MRYFEDFHVGDVHELGSCRISEADVRSFAQRYDPQPLHLGLSGEPVIASGWQVAAAFMRLYVDAVISGSAAEVSPGIDELRWLRPVRPGDLLVGRMTVLGTTPSLTRADCGIVRQRGELTGDSGLPVMRFVFHGLMRRRGHAPAPAEPVHSDTLGS</sequence>
<dbReference type="RefSeq" id="WP_306748035.1">
    <property type="nucleotide sequence ID" value="NZ_NSDM01000010.1"/>
</dbReference>
<protein>
    <recommendedName>
        <fullName evidence="2">MaoC-like domain-containing protein</fullName>
    </recommendedName>
</protein>
<dbReference type="Gene3D" id="3.10.129.10">
    <property type="entry name" value="Hotdog Thioesterase"/>
    <property type="match status" value="1"/>
</dbReference>
<keyword evidence="4" id="KW-1185">Reference proteome</keyword>
<accession>A0ABU0X3Z1</accession>
<proteinExistence type="inferred from homology"/>
<evidence type="ECO:0000313" key="3">
    <source>
        <dbReference type="EMBL" id="MDQ2586731.1"/>
    </source>
</evidence>
<comment type="similarity">
    <text evidence="1">Belongs to the enoyl-CoA hydratase/isomerase family.</text>
</comment>
<evidence type="ECO:0000256" key="1">
    <source>
        <dbReference type="ARBA" id="ARBA00005254"/>
    </source>
</evidence>
<gene>
    <name evidence="3" type="ORF">CKY47_22600</name>
</gene>
<organism evidence="3 4">
    <name type="scientific">Saccharothrix yanglingensis</name>
    <dbReference type="NCBI Taxonomy" id="659496"/>
    <lineage>
        <taxon>Bacteria</taxon>
        <taxon>Bacillati</taxon>
        <taxon>Actinomycetota</taxon>
        <taxon>Actinomycetes</taxon>
        <taxon>Pseudonocardiales</taxon>
        <taxon>Pseudonocardiaceae</taxon>
        <taxon>Saccharothrix</taxon>
    </lineage>
</organism>
<evidence type="ECO:0000259" key="2">
    <source>
        <dbReference type="Pfam" id="PF01575"/>
    </source>
</evidence>
<name>A0ABU0X3Z1_9PSEU</name>
<reference evidence="3 4" key="1">
    <citation type="submission" date="2017-06" db="EMBL/GenBank/DDBJ databases">
        <title>Cultured bacterium strain Saccharothrix yanglingensis Hhs.015.</title>
        <authorList>
            <person name="Xia Y."/>
        </authorList>
    </citation>
    <scope>NUCLEOTIDE SEQUENCE [LARGE SCALE GENOMIC DNA]</scope>
    <source>
        <strain evidence="3 4">Hhs.015</strain>
    </source>
</reference>
<dbReference type="Pfam" id="PF01575">
    <property type="entry name" value="MaoC_dehydratas"/>
    <property type="match status" value="1"/>
</dbReference>
<evidence type="ECO:0000313" key="4">
    <source>
        <dbReference type="Proteomes" id="UP001225605"/>
    </source>
</evidence>
<dbReference type="SUPFAM" id="SSF54637">
    <property type="entry name" value="Thioesterase/thiol ester dehydrase-isomerase"/>
    <property type="match status" value="1"/>
</dbReference>
<dbReference type="InterPro" id="IPR002539">
    <property type="entry name" value="MaoC-like_dom"/>
</dbReference>
<feature type="domain" description="MaoC-like" evidence="2">
    <location>
        <begin position="19"/>
        <end position="102"/>
    </location>
</feature>
<dbReference type="EMBL" id="NSDM01000010">
    <property type="protein sequence ID" value="MDQ2586731.1"/>
    <property type="molecule type" value="Genomic_DNA"/>
</dbReference>
<dbReference type="Proteomes" id="UP001225605">
    <property type="component" value="Unassembled WGS sequence"/>
</dbReference>
<dbReference type="InterPro" id="IPR029069">
    <property type="entry name" value="HotDog_dom_sf"/>
</dbReference>